<feature type="transmembrane region" description="Helical" evidence="6">
    <location>
        <begin position="272"/>
        <end position="289"/>
    </location>
</feature>
<organism evidence="8 9">
    <name type="scientific">Elioraea tepida</name>
    <dbReference type="NCBI Taxonomy" id="2843330"/>
    <lineage>
        <taxon>Bacteria</taxon>
        <taxon>Pseudomonadati</taxon>
        <taxon>Pseudomonadota</taxon>
        <taxon>Alphaproteobacteria</taxon>
        <taxon>Acetobacterales</taxon>
        <taxon>Elioraeaceae</taxon>
        <taxon>Elioraea</taxon>
    </lineage>
</organism>
<keyword evidence="9" id="KW-1185">Reference proteome</keyword>
<dbReference type="Proteomes" id="UP000694001">
    <property type="component" value="Chromosome"/>
</dbReference>
<dbReference type="Pfam" id="PF00892">
    <property type="entry name" value="EamA"/>
    <property type="match status" value="2"/>
</dbReference>
<name>A0A975TZK4_9PROT</name>
<feature type="domain" description="EamA" evidence="7">
    <location>
        <begin position="162"/>
        <end position="288"/>
    </location>
</feature>
<evidence type="ECO:0000313" key="8">
    <source>
        <dbReference type="EMBL" id="QXM23400.1"/>
    </source>
</evidence>
<comment type="subcellular location">
    <subcellularLocation>
        <location evidence="1">Membrane</location>
        <topology evidence="1">Multi-pass membrane protein</topology>
    </subcellularLocation>
</comment>
<sequence length="310" mass="31826">MRMFRARSPLSGVGLMLVAMALFSVMGACAKAVLASGLPLPIVLLSRALITMLVLAPWLARRGGAGLVATRRPWLHLGRGLCGLAAMGFSTLALTLIPLADAIALNQARPLWLLVIAVLFLGERVGWRRPLAALVGFAGVLVVAFGKRGAGAGLGLNPGTAVALAASIAGAGVGAFVCRLAAVGEPPFRVVFLYGVISLVAWTPPSLAVWQAPTGTQLALLLAAGLAAIAGDFLASIALRRAEASLLAPVEFAQVPLGAVIGFLVFGERPGWPLFAGVALMLGSVAYIARREAQLARLRRVPVAGATPGL</sequence>
<feature type="transmembrane region" description="Helical" evidence="6">
    <location>
        <begin position="111"/>
        <end position="127"/>
    </location>
</feature>
<feature type="transmembrane region" description="Helical" evidence="6">
    <location>
        <begin position="81"/>
        <end position="105"/>
    </location>
</feature>
<evidence type="ECO:0000256" key="6">
    <source>
        <dbReference type="SAM" id="Phobius"/>
    </source>
</evidence>
<feature type="transmembrane region" description="Helical" evidence="6">
    <location>
        <begin position="162"/>
        <end position="182"/>
    </location>
</feature>
<proteinExistence type="inferred from homology"/>
<evidence type="ECO:0000256" key="5">
    <source>
        <dbReference type="ARBA" id="ARBA00023136"/>
    </source>
</evidence>
<dbReference type="EMBL" id="CP076448">
    <property type="protein sequence ID" value="QXM23400.1"/>
    <property type="molecule type" value="Genomic_DNA"/>
</dbReference>
<evidence type="ECO:0000256" key="1">
    <source>
        <dbReference type="ARBA" id="ARBA00004141"/>
    </source>
</evidence>
<feature type="transmembrane region" description="Helical" evidence="6">
    <location>
        <begin position="191"/>
        <end position="212"/>
    </location>
</feature>
<evidence type="ECO:0000313" key="9">
    <source>
        <dbReference type="Proteomes" id="UP000694001"/>
    </source>
</evidence>
<evidence type="ECO:0000256" key="2">
    <source>
        <dbReference type="ARBA" id="ARBA00009853"/>
    </source>
</evidence>
<dbReference type="PROSITE" id="PS51257">
    <property type="entry name" value="PROKAR_LIPOPROTEIN"/>
    <property type="match status" value="1"/>
</dbReference>
<dbReference type="GO" id="GO:0016020">
    <property type="term" value="C:membrane"/>
    <property type="evidence" value="ECO:0007669"/>
    <property type="project" value="UniProtKB-SubCell"/>
</dbReference>
<keyword evidence="4 6" id="KW-1133">Transmembrane helix</keyword>
<feature type="domain" description="EamA" evidence="7">
    <location>
        <begin position="11"/>
        <end position="144"/>
    </location>
</feature>
<gene>
    <name evidence="8" type="ORF">KO353_08565</name>
</gene>
<dbReference type="KEGG" id="elio:KO353_08565"/>
<dbReference type="PANTHER" id="PTHR22911:SF6">
    <property type="entry name" value="SOLUTE CARRIER FAMILY 35 MEMBER G1"/>
    <property type="match status" value="1"/>
</dbReference>
<feature type="transmembrane region" description="Helical" evidence="6">
    <location>
        <begin position="134"/>
        <end position="156"/>
    </location>
</feature>
<accession>A0A975TZK4</accession>
<feature type="transmembrane region" description="Helical" evidence="6">
    <location>
        <begin position="246"/>
        <end position="266"/>
    </location>
</feature>
<evidence type="ECO:0000259" key="7">
    <source>
        <dbReference type="Pfam" id="PF00892"/>
    </source>
</evidence>
<evidence type="ECO:0000256" key="4">
    <source>
        <dbReference type="ARBA" id="ARBA00022989"/>
    </source>
</evidence>
<feature type="transmembrane region" description="Helical" evidence="6">
    <location>
        <begin position="40"/>
        <end position="60"/>
    </location>
</feature>
<keyword evidence="3 6" id="KW-0812">Transmembrane</keyword>
<keyword evidence="5 6" id="KW-0472">Membrane</keyword>
<dbReference type="RefSeq" id="WP_218284260.1">
    <property type="nucleotide sequence ID" value="NZ_CP076448.1"/>
</dbReference>
<comment type="similarity">
    <text evidence="2">Belongs to the drug/metabolite transporter (DMT) superfamily. 10 TMS drug/metabolite exporter (DME) (TC 2.A.7.3) family.</text>
</comment>
<evidence type="ECO:0000256" key="3">
    <source>
        <dbReference type="ARBA" id="ARBA00022692"/>
    </source>
</evidence>
<dbReference type="AlphaFoldDB" id="A0A975TZK4"/>
<dbReference type="PANTHER" id="PTHR22911">
    <property type="entry name" value="ACYL-MALONYL CONDENSING ENZYME-RELATED"/>
    <property type="match status" value="1"/>
</dbReference>
<protein>
    <submittedName>
        <fullName evidence="8">DMT family transporter</fullName>
    </submittedName>
</protein>
<dbReference type="InterPro" id="IPR000620">
    <property type="entry name" value="EamA_dom"/>
</dbReference>
<feature type="transmembrane region" description="Helical" evidence="6">
    <location>
        <begin position="218"/>
        <end position="239"/>
    </location>
</feature>
<reference evidence="8" key="1">
    <citation type="submission" date="2021-06" db="EMBL/GenBank/DDBJ databases">
        <title>Elioraea tepida, sp. nov., a moderately thermophilic aerobic anoxygenic phototrophic bacterium isolated from an alkaline siliceous hot spring mat community in Yellowstone National Park, WY, USA.</title>
        <authorList>
            <person name="Saini M.K."/>
            <person name="Yoshida S."/>
            <person name="Sebastian A."/>
            <person name="Hirose S."/>
            <person name="Hara E."/>
            <person name="Tamaki H."/>
            <person name="Soulier N.T."/>
            <person name="Albert I."/>
            <person name="Hanada S."/>
            <person name="Bryant D.A."/>
            <person name="Tank M."/>
        </authorList>
    </citation>
    <scope>NUCLEOTIDE SEQUENCE</scope>
    <source>
        <strain evidence="8">MS-P2</strain>
    </source>
</reference>